<dbReference type="IntAct" id="Q9BKZ8">
    <property type="interactions" value="20"/>
</dbReference>
<dbReference type="Bgee" id="WBGene00021848">
    <property type="expression patterns" value="Expressed in pharyngeal muscle cell (C elegans) and 3 other cell types or tissues"/>
</dbReference>
<dbReference type="GeneID" id="190264"/>
<gene>
    <name evidence="12 14" type="primary">nhr-239</name>
    <name evidence="12" type="ORF">CELE_Y54F10AM.1</name>
    <name evidence="14" type="ORF">Y54F10AM.1</name>
</gene>
<keyword evidence="5" id="KW-0862">Zinc</keyword>
<evidence type="ECO:0000256" key="10">
    <source>
        <dbReference type="ARBA" id="ARBA00023242"/>
    </source>
</evidence>
<dbReference type="OMA" id="GVWACDG"/>
<evidence type="ECO:0000256" key="1">
    <source>
        <dbReference type="ARBA" id="ARBA00004123"/>
    </source>
</evidence>
<keyword evidence="3" id="KW-0479">Metal-binding</keyword>
<keyword evidence="9 12" id="KW-0675">Receptor</keyword>
<keyword evidence="8" id="KW-0804">Transcription</keyword>
<evidence type="ECO:0000313" key="12">
    <source>
        <dbReference type="EMBL" id="CCD73831.1"/>
    </source>
</evidence>
<dbReference type="Proteomes" id="UP000001940">
    <property type="component" value="Chromosome III"/>
</dbReference>
<evidence type="ECO:0000256" key="9">
    <source>
        <dbReference type="ARBA" id="ARBA00023170"/>
    </source>
</evidence>
<dbReference type="InterPro" id="IPR050274">
    <property type="entry name" value="Nuclear_hormone_rcpt_NR2"/>
</dbReference>
<dbReference type="EMBL" id="BX284603">
    <property type="protein sequence ID" value="CCD73831.1"/>
    <property type="molecule type" value="Genomic_DNA"/>
</dbReference>
<dbReference type="GO" id="GO:0005634">
    <property type="term" value="C:nucleus"/>
    <property type="evidence" value="ECO:0007669"/>
    <property type="project" value="UniProtKB-SubCell"/>
</dbReference>
<dbReference type="InParanoid" id="Q9BKZ8"/>
<keyword evidence="4" id="KW-0863">Zinc-finger</keyword>
<accession>G4SS74</accession>
<dbReference type="RefSeq" id="NP_497579.3">
    <property type="nucleotide sequence ID" value="NM_065178.5"/>
</dbReference>
<dbReference type="STRING" id="6239.Y54F10AM.1.1"/>
<dbReference type="UCSC" id="Y54F10AM.1">
    <property type="organism name" value="c. elegans"/>
</dbReference>
<proteinExistence type="inferred from homology"/>
<dbReference type="WormBase" id="Y54F10AM.1">
    <property type="protein sequence ID" value="CE43713"/>
    <property type="gene ID" value="WBGene00021848"/>
    <property type="gene designation" value="nhr-239"/>
</dbReference>
<dbReference type="AlphaFoldDB" id="Q9BKZ8"/>
<evidence type="ECO:0000256" key="4">
    <source>
        <dbReference type="ARBA" id="ARBA00022771"/>
    </source>
</evidence>
<dbReference type="SMART" id="SM00399">
    <property type="entry name" value="ZnF_C4"/>
    <property type="match status" value="1"/>
</dbReference>
<dbReference type="InterPro" id="IPR013088">
    <property type="entry name" value="Znf_NHR/GATA"/>
</dbReference>
<evidence type="ECO:0000313" key="14">
    <source>
        <dbReference type="WormBase" id="Y54F10AM.1"/>
    </source>
</evidence>
<feature type="domain" description="Nuclear receptor" evidence="11">
    <location>
        <begin position="8"/>
        <end position="84"/>
    </location>
</feature>
<dbReference type="Pfam" id="PF00105">
    <property type="entry name" value="zf-C4"/>
    <property type="match status" value="1"/>
</dbReference>
<keyword evidence="10" id="KW-0539">Nucleus</keyword>
<dbReference type="HOGENOM" id="CLU_093960_0_0_1"/>
<sequence>MGRKDTAAVNCEICGDKSYGRHYGVWACDGCSCFFKRSVRKNIIYTCIAGNWKCVVDKGRRNWCPACRLAKCTRLKMNRLAVQTERGPRRLRCLQLKHTNNPISFKYDSIFSKSVILTSKCLLLNFMSQQERREVVEENCQIIFALLILASGDEAVLSRFPPPKPIPQKVHCDPEQLRLTICILLSQSTSPLLKFAAPLENFYKCCLWRYSFTNDSIETATQLINTVTWLYENGPWEMSSLLRSSMSSLITEVFESDNVELF</sequence>
<dbReference type="KEGG" id="cel:CELE_Y54F10AM.1"/>
<keyword evidence="7" id="KW-0238">DNA-binding</keyword>
<dbReference type="GO" id="GO:0000978">
    <property type="term" value="F:RNA polymerase II cis-regulatory region sequence-specific DNA binding"/>
    <property type="evidence" value="ECO:0000318"/>
    <property type="project" value="GO_Central"/>
</dbReference>
<evidence type="ECO:0000256" key="2">
    <source>
        <dbReference type="ARBA" id="ARBA00005993"/>
    </source>
</evidence>
<dbReference type="GO" id="GO:0004879">
    <property type="term" value="F:nuclear receptor activity"/>
    <property type="evidence" value="ECO:0000318"/>
    <property type="project" value="GO_Central"/>
</dbReference>
<dbReference type="PRINTS" id="PR00047">
    <property type="entry name" value="STROIDFINGER"/>
</dbReference>
<dbReference type="PhylomeDB" id="Q9BKZ8"/>
<evidence type="ECO:0000256" key="8">
    <source>
        <dbReference type="ARBA" id="ARBA00023163"/>
    </source>
</evidence>
<evidence type="ECO:0000313" key="13">
    <source>
        <dbReference type="Proteomes" id="UP000001940"/>
    </source>
</evidence>
<reference evidence="12 13" key="1">
    <citation type="journal article" date="1998" name="Science">
        <title>Genome sequence of the nematode C. elegans: a platform for investigating biology.</title>
        <authorList>
            <consortium name="The C. elegans sequencing consortium"/>
            <person name="Sulson J.E."/>
            <person name="Waterston R."/>
        </authorList>
    </citation>
    <scope>NUCLEOTIDE SEQUENCE [LARGE SCALE GENOMIC DNA]</scope>
    <source>
        <strain evidence="12 13">Bristol N2</strain>
    </source>
</reference>
<keyword evidence="13" id="KW-1185">Reference proteome</keyword>
<dbReference type="OrthoDB" id="5771769at2759"/>
<dbReference type="Gene3D" id="3.30.50.10">
    <property type="entry name" value="Erythroid Transcription Factor GATA-1, subunit A"/>
    <property type="match status" value="1"/>
</dbReference>
<accession>Q9BKZ8</accession>
<dbReference type="GO" id="GO:0030154">
    <property type="term" value="P:cell differentiation"/>
    <property type="evidence" value="ECO:0000318"/>
    <property type="project" value="GO_Central"/>
</dbReference>
<dbReference type="SMR" id="Q9BKZ8"/>
<dbReference type="PROSITE" id="PS00031">
    <property type="entry name" value="NUCLEAR_REC_DBD_1"/>
    <property type="match status" value="1"/>
</dbReference>
<dbReference type="InterPro" id="IPR001628">
    <property type="entry name" value="Znf_hrmn_rcpt"/>
</dbReference>
<dbReference type="AGR" id="WB:WBGene00021848"/>
<dbReference type="FunFam" id="3.30.50.10:FF:000006">
    <property type="entry name" value="Nuclear receptor subfamily 5 group A member"/>
    <property type="match status" value="1"/>
</dbReference>
<dbReference type="eggNOG" id="KOG3575">
    <property type="taxonomic scope" value="Eukaryota"/>
</dbReference>
<dbReference type="PROSITE" id="PS51030">
    <property type="entry name" value="NUCLEAR_REC_DBD_2"/>
    <property type="match status" value="1"/>
</dbReference>
<evidence type="ECO:0000256" key="7">
    <source>
        <dbReference type="ARBA" id="ARBA00023125"/>
    </source>
</evidence>
<evidence type="ECO:0000256" key="6">
    <source>
        <dbReference type="ARBA" id="ARBA00023015"/>
    </source>
</evidence>
<dbReference type="PaxDb" id="6239-Y54F10AM.1"/>
<dbReference type="GO" id="GO:0006357">
    <property type="term" value="P:regulation of transcription by RNA polymerase II"/>
    <property type="evidence" value="ECO:0000318"/>
    <property type="project" value="GO_Central"/>
</dbReference>
<evidence type="ECO:0000256" key="5">
    <source>
        <dbReference type="ARBA" id="ARBA00022833"/>
    </source>
</evidence>
<comment type="subcellular location">
    <subcellularLocation>
        <location evidence="1">Nucleus</location>
    </subcellularLocation>
</comment>
<evidence type="ECO:0000259" key="11">
    <source>
        <dbReference type="PROSITE" id="PS51030"/>
    </source>
</evidence>
<organism evidence="12 13">
    <name type="scientific">Caenorhabditis elegans</name>
    <dbReference type="NCBI Taxonomy" id="6239"/>
    <lineage>
        <taxon>Eukaryota</taxon>
        <taxon>Metazoa</taxon>
        <taxon>Ecdysozoa</taxon>
        <taxon>Nematoda</taxon>
        <taxon>Chromadorea</taxon>
        <taxon>Rhabditida</taxon>
        <taxon>Rhabditina</taxon>
        <taxon>Rhabditomorpha</taxon>
        <taxon>Rhabditoidea</taxon>
        <taxon>Rhabditidae</taxon>
        <taxon>Peloderinae</taxon>
        <taxon>Caenorhabditis</taxon>
    </lineage>
</organism>
<evidence type="ECO:0000256" key="3">
    <source>
        <dbReference type="ARBA" id="ARBA00022723"/>
    </source>
</evidence>
<dbReference type="SUPFAM" id="SSF57716">
    <property type="entry name" value="Glucocorticoid receptor-like (DNA-binding domain)"/>
    <property type="match status" value="1"/>
</dbReference>
<dbReference type="GO" id="GO:0008270">
    <property type="term" value="F:zinc ion binding"/>
    <property type="evidence" value="ECO:0007669"/>
    <property type="project" value="UniProtKB-KW"/>
</dbReference>
<keyword evidence="6" id="KW-0805">Transcription regulation</keyword>
<dbReference type="CTD" id="190264"/>
<dbReference type="CDD" id="cd06957">
    <property type="entry name" value="NR_DBD_PNR_like_2"/>
    <property type="match status" value="1"/>
</dbReference>
<comment type="similarity">
    <text evidence="2">Belongs to the nuclear hormone receptor family.</text>
</comment>
<name>Q9BKZ8_CAEEL</name>
<protein>
    <submittedName>
        <fullName evidence="12">Nuclear receptor domain-containing protein</fullName>
    </submittedName>
</protein>
<dbReference type="PANTHER" id="PTHR24083">
    <property type="entry name" value="NUCLEAR HORMONE RECEPTOR"/>
    <property type="match status" value="1"/>
</dbReference>